<evidence type="ECO:0000313" key="2">
    <source>
        <dbReference type="Proteomes" id="UP000548423"/>
    </source>
</evidence>
<protein>
    <submittedName>
        <fullName evidence="1">Uncharacterized protein</fullName>
    </submittedName>
</protein>
<reference evidence="2" key="2">
    <citation type="submission" date="2020-08" db="EMBL/GenBank/DDBJ databases">
        <title>The Agave Microbiome: Exploring the role of microbial communities in plant adaptations to desert environments.</title>
        <authorList>
            <person name="Partida-Martinez L.P."/>
        </authorList>
    </citation>
    <scope>NUCLEOTIDE SEQUENCE [LARGE SCALE GENOMIC DNA]</scope>
    <source>
        <strain evidence="2">AT2.8</strain>
    </source>
</reference>
<gene>
    <name evidence="1" type="ORF">F4694_003994</name>
</gene>
<name>A0A852TGF5_9BACI</name>
<evidence type="ECO:0000313" key="1">
    <source>
        <dbReference type="EMBL" id="NYE07209.1"/>
    </source>
</evidence>
<dbReference type="AlphaFoldDB" id="A0A852TGF5"/>
<proteinExistence type="predicted"/>
<dbReference type="EMBL" id="JACCBX010000008">
    <property type="protein sequence ID" value="NYE07209.1"/>
    <property type="molecule type" value="Genomic_DNA"/>
</dbReference>
<accession>A0A852TGF5</accession>
<comment type="caution">
    <text evidence="1">The sequence shown here is derived from an EMBL/GenBank/DDBJ whole genome shotgun (WGS) entry which is preliminary data.</text>
</comment>
<dbReference type="Proteomes" id="UP000548423">
    <property type="component" value="Unassembled WGS sequence"/>
</dbReference>
<organism evidence="1 2">
    <name type="scientific">Neobacillus niacini</name>
    <dbReference type="NCBI Taxonomy" id="86668"/>
    <lineage>
        <taxon>Bacteria</taxon>
        <taxon>Bacillati</taxon>
        <taxon>Bacillota</taxon>
        <taxon>Bacilli</taxon>
        <taxon>Bacillales</taxon>
        <taxon>Bacillaceae</taxon>
        <taxon>Neobacillus</taxon>
    </lineage>
</organism>
<sequence length="51" mass="6018">MEETKKMEKLLRDYGYPEAAIPRLIREISSMNYDRVRKLILPYNDITAGKS</sequence>
<reference evidence="2" key="1">
    <citation type="submission" date="2020-07" db="EMBL/GenBank/DDBJ databases">
        <authorList>
            <person name="Partida-Martinez L."/>
            <person name="Huntemann M."/>
            <person name="Clum A."/>
            <person name="Wang J."/>
            <person name="Palaniappan K."/>
            <person name="Ritter S."/>
            <person name="Chen I.-M."/>
            <person name="Stamatis D."/>
            <person name="Reddy T."/>
            <person name="O'Malley R."/>
            <person name="Daum C."/>
            <person name="Shapiro N."/>
            <person name="Ivanova N."/>
            <person name="Kyrpides N."/>
            <person name="Woyke T."/>
        </authorList>
    </citation>
    <scope>NUCLEOTIDE SEQUENCE [LARGE SCALE GENOMIC DNA]</scope>
    <source>
        <strain evidence="2">AT2.8</strain>
    </source>
</reference>